<keyword evidence="8" id="KW-0732">Signal</keyword>
<comment type="caution">
    <text evidence="10">The sequence shown here is derived from an EMBL/GenBank/DDBJ whole genome shotgun (WGS) entry which is preliminary data.</text>
</comment>
<name>A0A8J2LE49_9HEXA</name>
<accession>A0A8J2LE49</accession>
<protein>
    <recommendedName>
        <fullName evidence="9">Peptidase S1 domain-containing protein</fullName>
    </recommendedName>
</protein>
<dbReference type="InterPro" id="IPR001254">
    <property type="entry name" value="Trypsin_dom"/>
</dbReference>
<dbReference type="AlphaFoldDB" id="A0A8J2LE49"/>
<dbReference type="InterPro" id="IPR050127">
    <property type="entry name" value="Serine_Proteases_S1"/>
</dbReference>
<dbReference type="OrthoDB" id="10061449at2759"/>
<reference evidence="10" key="1">
    <citation type="submission" date="2021-06" db="EMBL/GenBank/DDBJ databases">
        <authorList>
            <person name="Hodson N. C."/>
            <person name="Mongue J. A."/>
            <person name="Jaron S. K."/>
        </authorList>
    </citation>
    <scope>NUCLEOTIDE SEQUENCE</scope>
</reference>
<keyword evidence="3 7" id="KW-0645">Protease</keyword>
<dbReference type="SMART" id="SM00020">
    <property type="entry name" value="Tryp_SPc"/>
    <property type="match status" value="1"/>
</dbReference>
<evidence type="ECO:0000313" key="11">
    <source>
        <dbReference type="Proteomes" id="UP000708208"/>
    </source>
</evidence>
<dbReference type="GO" id="GO:0016485">
    <property type="term" value="P:protein processing"/>
    <property type="evidence" value="ECO:0007669"/>
    <property type="project" value="UniProtKB-ARBA"/>
</dbReference>
<dbReference type="Pfam" id="PF00089">
    <property type="entry name" value="Trypsin"/>
    <property type="match status" value="1"/>
</dbReference>
<comment type="subcellular location">
    <subcellularLocation>
        <location evidence="1">Secreted</location>
    </subcellularLocation>
</comment>
<dbReference type="FunFam" id="2.40.10.10:FF:000047">
    <property type="entry name" value="Trypsin eta"/>
    <property type="match status" value="1"/>
</dbReference>
<evidence type="ECO:0000256" key="8">
    <source>
        <dbReference type="SAM" id="SignalP"/>
    </source>
</evidence>
<evidence type="ECO:0000259" key="9">
    <source>
        <dbReference type="PROSITE" id="PS50240"/>
    </source>
</evidence>
<keyword evidence="4 7" id="KW-0378">Hydrolase</keyword>
<dbReference type="PROSITE" id="PS00134">
    <property type="entry name" value="TRYPSIN_HIS"/>
    <property type="match status" value="1"/>
</dbReference>
<dbReference type="GO" id="GO:0005615">
    <property type="term" value="C:extracellular space"/>
    <property type="evidence" value="ECO:0007669"/>
    <property type="project" value="TreeGrafter"/>
</dbReference>
<evidence type="ECO:0000256" key="3">
    <source>
        <dbReference type="ARBA" id="ARBA00022670"/>
    </source>
</evidence>
<sequence length="258" mass="27499">MLKLTLAVVLLVASSHALPRRRNLLPHIVGGEPAIKNELPYQISLQYFKEHGCGGTIITESVIVTAAHCIALGFEDAMEVVAGDHIMSRDDGTEQRRGVSRVIVHEDYDSSDFPNDIALVILSEPLTLNGAVKALPLAPEGHDATGNAVVSGWGALDWDGEYPDVLHKVLVPIVSDQVCIAAYGGYFVASSNICAGYLSGGKDSCDGDSGGPLVADDLGYKYLAGVVSWGNECALPNYPGVYTEVAYFVNWIAKNLPQ</sequence>
<evidence type="ECO:0000313" key="10">
    <source>
        <dbReference type="EMBL" id="CAG7829928.1"/>
    </source>
</evidence>
<dbReference type="InterPro" id="IPR018114">
    <property type="entry name" value="TRYPSIN_HIS"/>
</dbReference>
<feature type="signal peptide" evidence="8">
    <location>
        <begin position="1"/>
        <end position="17"/>
    </location>
</feature>
<organism evidence="10 11">
    <name type="scientific">Allacma fusca</name>
    <dbReference type="NCBI Taxonomy" id="39272"/>
    <lineage>
        <taxon>Eukaryota</taxon>
        <taxon>Metazoa</taxon>
        <taxon>Ecdysozoa</taxon>
        <taxon>Arthropoda</taxon>
        <taxon>Hexapoda</taxon>
        <taxon>Collembola</taxon>
        <taxon>Symphypleona</taxon>
        <taxon>Sminthuridae</taxon>
        <taxon>Allacma</taxon>
    </lineage>
</organism>
<dbReference type="PANTHER" id="PTHR24264:SF65">
    <property type="entry name" value="SRCR DOMAIN-CONTAINING PROTEIN"/>
    <property type="match status" value="1"/>
</dbReference>
<dbReference type="GO" id="GO:0004252">
    <property type="term" value="F:serine-type endopeptidase activity"/>
    <property type="evidence" value="ECO:0007669"/>
    <property type="project" value="InterPro"/>
</dbReference>
<dbReference type="CDD" id="cd00190">
    <property type="entry name" value="Tryp_SPc"/>
    <property type="match status" value="1"/>
</dbReference>
<keyword evidence="2" id="KW-0964">Secreted</keyword>
<dbReference type="Proteomes" id="UP000708208">
    <property type="component" value="Unassembled WGS sequence"/>
</dbReference>
<dbReference type="PROSITE" id="PS00135">
    <property type="entry name" value="TRYPSIN_SER"/>
    <property type="match status" value="1"/>
</dbReference>
<dbReference type="InterPro" id="IPR033116">
    <property type="entry name" value="TRYPSIN_SER"/>
</dbReference>
<evidence type="ECO:0000256" key="5">
    <source>
        <dbReference type="ARBA" id="ARBA00022825"/>
    </source>
</evidence>
<evidence type="ECO:0000256" key="6">
    <source>
        <dbReference type="ARBA" id="ARBA00023157"/>
    </source>
</evidence>
<dbReference type="PROSITE" id="PS50240">
    <property type="entry name" value="TRYPSIN_DOM"/>
    <property type="match status" value="1"/>
</dbReference>
<dbReference type="EMBL" id="CAJVCH010553531">
    <property type="protein sequence ID" value="CAG7829928.1"/>
    <property type="molecule type" value="Genomic_DNA"/>
</dbReference>
<proteinExistence type="predicted"/>
<dbReference type="PANTHER" id="PTHR24264">
    <property type="entry name" value="TRYPSIN-RELATED"/>
    <property type="match status" value="1"/>
</dbReference>
<evidence type="ECO:0000256" key="4">
    <source>
        <dbReference type="ARBA" id="ARBA00022801"/>
    </source>
</evidence>
<feature type="chain" id="PRO_5035248887" description="Peptidase S1 domain-containing protein" evidence="8">
    <location>
        <begin position="18"/>
        <end position="258"/>
    </location>
</feature>
<keyword evidence="11" id="KW-1185">Reference proteome</keyword>
<evidence type="ECO:0000256" key="7">
    <source>
        <dbReference type="RuleBase" id="RU363034"/>
    </source>
</evidence>
<keyword evidence="5 7" id="KW-0720">Serine protease</keyword>
<evidence type="ECO:0000256" key="2">
    <source>
        <dbReference type="ARBA" id="ARBA00022525"/>
    </source>
</evidence>
<evidence type="ECO:0000256" key="1">
    <source>
        <dbReference type="ARBA" id="ARBA00004613"/>
    </source>
</evidence>
<feature type="domain" description="Peptidase S1" evidence="9">
    <location>
        <begin position="28"/>
        <end position="257"/>
    </location>
</feature>
<keyword evidence="6" id="KW-1015">Disulfide bond</keyword>
<gene>
    <name evidence="10" type="ORF">AFUS01_LOCUS39764</name>
</gene>